<reference evidence="2" key="1">
    <citation type="journal article" date="2009" name="Science">
        <title>The B73 maize genome: complexity, diversity, and dynamics.</title>
        <authorList>
            <person name="Schnable P.S."/>
            <person name="Ware D."/>
            <person name="Fulton R.S."/>
            <person name="Stein J.C."/>
            <person name="Wei F."/>
            <person name="Pasternak S."/>
            <person name="Liang C."/>
            <person name="Zhang J."/>
            <person name="Fulton L."/>
            <person name="Graves T.A."/>
            <person name="Minx P."/>
            <person name="Reily A.D."/>
            <person name="Courtney L."/>
            <person name="Kruchowski S.S."/>
            <person name="Tomlinson C."/>
            <person name="Strong C."/>
            <person name="Delehaunty K."/>
            <person name="Fronick C."/>
            <person name="Courtney B."/>
            <person name="Rock S.M."/>
            <person name="Belter E."/>
            <person name="Du F."/>
            <person name="Kim K."/>
            <person name="Abbott R.M."/>
            <person name="Cotton M."/>
            <person name="Levy A."/>
            <person name="Marchetto P."/>
            <person name="Ochoa K."/>
            <person name="Jackson S.M."/>
            <person name="Gillam B."/>
            <person name="Chen W."/>
            <person name="Yan L."/>
            <person name="Higginbotham J."/>
            <person name="Cardenas M."/>
            <person name="Waligorski J."/>
            <person name="Applebaum E."/>
            <person name="Phelps L."/>
            <person name="Falcone J."/>
            <person name="Kanchi K."/>
            <person name="Thane T."/>
            <person name="Scimone A."/>
            <person name="Thane N."/>
            <person name="Henke J."/>
            <person name="Wang T."/>
            <person name="Ruppert J."/>
            <person name="Shah N."/>
            <person name="Rotter K."/>
            <person name="Hodges J."/>
            <person name="Ingenthron E."/>
            <person name="Cordes M."/>
            <person name="Kohlberg S."/>
            <person name="Sgro J."/>
            <person name="Delgado B."/>
            <person name="Mead K."/>
            <person name="Chinwalla A."/>
            <person name="Leonard S."/>
            <person name="Crouse K."/>
            <person name="Collura K."/>
            <person name="Kudrna D."/>
            <person name="Currie J."/>
            <person name="He R."/>
            <person name="Angelova A."/>
            <person name="Rajasekar S."/>
            <person name="Mueller T."/>
            <person name="Lomeli R."/>
            <person name="Scara G."/>
            <person name="Ko A."/>
            <person name="Delaney K."/>
            <person name="Wissotski M."/>
            <person name="Lopez G."/>
            <person name="Campos D."/>
            <person name="Braidotti M."/>
            <person name="Ashley E."/>
            <person name="Golser W."/>
            <person name="Kim H."/>
            <person name="Lee S."/>
            <person name="Lin J."/>
            <person name="Dujmic Z."/>
            <person name="Kim W."/>
            <person name="Talag J."/>
            <person name="Zuccolo A."/>
            <person name="Fan C."/>
            <person name="Sebastian A."/>
            <person name="Kramer M."/>
            <person name="Spiegel L."/>
            <person name="Nascimento L."/>
            <person name="Zutavern T."/>
            <person name="Miller B."/>
            <person name="Ambroise C."/>
            <person name="Muller S."/>
            <person name="Spooner W."/>
            <person name="Narechania A."/>
            <person name="Ren L."/>
            <person name="Wei S."/>
            <person name="Kumari S."/>
            <person name="Faga B."/>
            <person name="Levy M.J."/>
            <person name="McMahan L."/>
            <person name="Van Buren P."/>
            <person name="Vaughn M.W."/>
            <person name="Ying K."/>
            <person name="Yeh C.-T."/>
            <person name="Emrich S.J."/>
            <person name="Jia Y."/>
            <person name="Kalyanaraman A."/>
            <person name="Hsia A.-P."/>
            <person name="Barbazuk W.B."/>
            <person name="Baucom R.S."/>
            <person name="Brutnell T.P."/>
            <person name="Carpita N.C."/>
            <person name="Chaparro C."/>
            <person name="Chia J.-M."/>
            <person name="Deragon J.-M."/>
            <person name="Estill J.C."/>
            <person name="Fu Y."/>
            <person name="Jeddeloh J.A."/>
            <person name="Han Y."/>
            <person name="Lee H."/>
            <person name="Li P."/>
            <person name="Lisch D.R."/>
            <person name="Liu S."/>
            <person name="Liu Z."/>
            <person name="Nagel D.H."/>
            <person name="McCann M.C."/>
            <person name="SanMiguel P."/>
            <person name="Myers A.M."/>
            <person name="Nettleton D."/>
            <person name="Nguyen J."/>
            <person name="Penning B.W."/>
            <person name="Ponnala L."/>
            <person name="Schneider K.L."/>
            <person name="Schwartz D.C."/>
            <person name="Sharma A."/>
            <person name="Soderlund C."/>
            <person name="Springer N.M."/>
            <person name="Sun Q."/>
            <person name="Wang H."/>
            <person name="Waterman M."/>
            <person name="Westerman R."/>
            <person name="Wolfgruber T.K."/>
            <person name="Yang L."/>
            <person name="Yu Y."/>
            <person name="Zhang L."/>
            <person name="Zhou S."/>
            <person name="Zhu Q."/>
            <person name="Bennetzen J.L."/>
            <person name="Dawe R.K."/>
            <person name="Jiang J."/>
            <person name="Jiang N."/>
            <person name="Presting G.G."/>
            <person name="Wessler S.R."/>
            <person name="Aluru S."/>
            <person name="Martienssen R.A."/>
            <person name="Clifton S.W."/>
            <person name="McCombie W.R."/>
            <person name="Wing R.A."/>
            <person name="Wilson R.K."/>
        </authorList>
    </citation>
    <scope>NUCLEOTIDE SEQUENCE [LARGE SCALE GENOMIC DNA]</scope>
    <source>
        <strain evidence="2">cv. B73</strain>
    </source>
</reference>
<accession>A0A804PBL1</accession>
<dbReference type="AlphaFoldDB" id="A0A804PBL1"/>
<sequence>MDGVQNFFFQHLPVHLPPSRLSFPAVARPFLLSLVLQQGAPARAVAVASKSLRSNAGPKTAAPSLPWLHRCFVLSSEQHAVDARRVFAVFAQPHPRRLSPPERHPVFCEEKASRSTLVDVRNDAQIGITIVLTNTDWVCLWIAFAIEEQKVM</sequence>
<organism evidence="1 2">
    <name type="scientific">Zea mays</name>
    <name type="common">Maize</name>
    <dbReference type="NCBI Taxonomy" id="4577"/>
    <lineage>
        <taxon>Eukaryota</taxon>
        <taxon>Viridiplantae</taxon>
        <taxon>Streptophyta</taxon>
        <taxon>Embryophyta</taxon>
        <taxon>Tracheophyta</taxon>
        <taxon>Spermatophyta</taxon>
        <taxon>Magnoliopsida</taxon>
        <taxon>Liliopsida</taxon>
        <taxon>Poales</taxon>
        <taxon>Poaceae</taxon>
        <taxon>PACMAD clade</taxon>
        <taxon>Panicoideae</taxon>
        <taxon>Andropogonodae</taxon>
        <taxon>Andropogoneae</taxon>
        <taxon>Tripsacinae</taxon>
        <taxon>Zea</taxon>
    </lineage>
</organism>
<name>A0A804PBL1_MAIZE</name>
<proteinExistence type="predicted"/>
<protein>
    <submittedName>
        <fullName evidence="1">Uncharacterized protein</fullName>
    </submittedName>
</protein>
<dbReference type="Gramene" id="Zm00001eb223830_T001">
    <property type="protein sequence ID" value="Zm00001eb223830_P001"/>
    <property type="gene ID" value="Zm00001eb223830"/>
</dbReference>
<evidence type="ECO:0000313" key="1">
    <source>
        <dbReference type="EnsemblPlants" id="Zm00001eb223830_P001"/>
    </source>
</evidence>
<dbReference type="InParanoid" id="A0A804PBL1"/>
<reference evidence="1" key="3">
    <citation type="submission" date="2021-05" db="UniProtKB">
        <authorList>
            <consortium name="EnsemblPlants"/>
        </authorList>
    </citation>
    <scope>IDENTIFICATION</scope>
    <source>
        <strain evidence="1">cv. B73</strain>
    </source>
</reference>
<reference evidence="1" key="2">
    <citation type="submission" date="2019-07" db="EMBL/GenBank/DDBJ databases">
        <authorList>
            <person name="Seetharam A."/>
            <person name="Woodhouse M."/>
            <person name="Cannon E."/>
        </authorList>
    </citation>
    <scope>NUCLEOTIDE SEQUENCE [LARGE SCALE GENOMIC DNA]</scope>
    <source>
        <strain evidence="1">cv. B73</strain>
    </source>
</reference>
<dbReference type="Proteomes" id="UP000007305">
    <property type="component" value="Chromosome 5"/>
</dbReference>
<evidence type="ECO:0000313" key="2">
    <source>
        <dbReference type="Proteomes" id="UP000007305"/>
    </source>
</evidence>
<dbReference type="EnsemblPlants" id="Zm00001eb223830_T001">
    <property type="protein sequence ID" value="Zm00001eb223830_P001"/>
    <property type="gene ID" value="Zm00001eb223830"/>
</dbReference>
<keyword evidence="2" id="KW-1185">Reference proteome</keyword>